<dbReference type="GO" id="GO:0035859">
    <property type="term" value="C:Seh1-associated complex"/>
    <property type="evidence" value="ECO:0007669"/>
    <property type="project" value="TreeGrafter"/>
</dbReference>
<dbReference type="PROSITE" id="PS50908">
    <property type="entry name" value="RWD"/>
    <property type="match status" value="1"/>
</dbReference>
<dbReference type="Pfam" id="PF17120">
    <property type="entry name" value="zf-RING_16"/>
    <property type="match status" value="1"/>
</dbReference>
<sequence length="986" mass="112028">MSSLMQEEGLTLSRIPSNSYLDEPTITQTLAVNVKKAVNAIAVDATGKYVVLGGKKGLSVIDLDEPYEPGRSLALDSKQNKWEISVVEWNPHKDRAPYIASAANQDTQVWNLSDERFELQCTLTQSHQRAISDLAWSLFDKNLLATCSADTYINLWDIRDPKRAIKKESFCGWTAGATQVKWNRHNPMALASAHNGEVRIWDIRKVAAPQTFITAHMAKIYGIDWSYHDEGELVTCSEDKQFWNTNNNRVCKGTMLPGVSILRAKYTPFGYGLVTMAQRNDHTLRMWNIRDLTSPIRHFTGHTDVITAFDWRCRMYNGSKEYQLVTWSKDQHLRLWYIDKNLQEMVTRQTSAIAMIPKASEDDQTPLTASPVDKFSDTPYGIKNLQQELMMLEKRVPQHIQVIQNSLADRFVSVRVVGSREVNVKITFPSLYPNLAPPGFSFTPPVTLTTQNQSRIVEALSDTAMFHVENNRPCLFQCLQQLSDMIQEIEEVEGPTQQASSVPRATTQNNNDDIPCPRICGAVFSATGHLFTFQNIKFSRSRGGYNNSGRLKTYRDLKLFMSKPQTSETVMGTEESSAFFSNYFYSGQNYTQHLSHQISTPQIELHGSNDSMHIDFDTSNLSISPPTQTYSMSSDPHLRVSGQIALFNDNDFDDDLIIGSSPVRKSVTAVPMNTNIYSRDLSYLMPQNYQLARSYKISGDIAELCRHNAQVCMAEDRKDLQQIWRAVGEIMDPLVYNPDEKVMLGNIPWSQHPITRRLLQSVFKHYERLRDIQTLAVLSCALENLPPNTTTTTYNIRQSNVVTPSSRRTLLDSTKKDSYDKYRLYYAEILFRWQLLDKRAEILKFTQQNSRTNQDKSSSAIEFTPVCLRCNRMLGSEGNRGGPKELREDGVYCTNCRDWGFKCIICHLAVKGSSSFCLVCGHGGHTKHMNEWFSEEFTCPTGCGCSCIHGNFRGEGHELVFRNGGGFMERRLDDTRISGYMSRQLS</sequence>
<proteinExistence type="inferred from homology"/>
<dbReference type="SUPFAM" id="SSF50978">
    <property type="entry name" value="WD40 repeat-like"/>
    <property type="match status" value="1"/>
</dbReference>
<comment type="similarity">
    <text evidence="3">Belongs to the WD repeat WDR59 family.</text>
</comment>
<keyword evidence="7" id="KW-1185">Reference proteome</keyword>
<dbReference type="SMART" id="SM00320">
    <property type="entry name" value="WD40"/>
    <property type="match status" value="6"/>
</dbReference>
<dbReference type="PROSITE" id="PS50294">
    <property type="entry name" value="WD_REPEATS_REGION"/>
    <property type="match status" value="1"/>
</dbReference>
<dbReference type="InterPro" id="IPR036322">
    <property type="entry name" value="WD40_repeat_dom_sf"/>
</dbReference>
<feature type="repeat" description="WD" evidence="4">
    <location>
        <begin position="124"/>
        <end position="166"/>
    </location>
</feature>
<dbReference type="OrthoDB" id="311712at2759"/>
<reference evidence="6 7" key="1">
    <citation type="journal article" date="2018" name="Genome Biol. Evol.">
        <title>Multiple Roots of Fruiting Body Formation in Amoebozoa.</title>
        <authorList>
            <person name="Hillmann F."/>
            <person name="Forbes G."/>
            <person name="Novohradska S."/>
            <person name="Ferling I."/>
            <person name="Riege K."/>
            <person name="Groth M."/>
            <person name="Westermann M."/>
            <person name="Marz M."/>
            <person name="Spaller T."/>
            <person name="Winckler T."/>
            <person name="Schaap P."/>
            <person name="Glockner G."/>
        </authorList>
    </citation>
    <scope>NUCLEOTIDE SEQUENCE [LARGE SCALE GENOMIC DNA]</scope>
    <source>
        <strain evidence="6 7">Jena</strain>
    </source>
</reference>
<dbReference type="InterPro" id="IPR049566">
    <property type="entry name" value="WDR59_RTC1-like_RING_Znf"/>
</dbReference>
<dbReference type="SUPFAM" id="SSF54495">
    <property type="entry name" value="UBC-like"/>
    <property type="match status" value="1"/>
</dbReference>
<dbReference type="CDD" id="cd16692">
    <property type="entry name" value="mRING-H2-C3H3C2_WDR59"/>
    <property type="match status" value="1"/>
</dbReference>
<evidence type="ECO:0000259" key="5">
    <source>
        <dbReference type="PROSITE" id="PS50908"/>
    </source>
</evidence>
<dbReference type="Gene3D" id="2.130.10.10">
    <property type="entry name" value="YVTN repeat-like/Quinoprotein amine dehydrogenase"/>
    <property type="match status" value="2"/>
</dbReference>
<dbReference type="PANTHER" id="PTHR46170">
    <property type="entry name" value="GATOR COMPLEX PROTEIN WDR59"/>
    <property type="match status" value="1"/>
</dbReference>
<dbReference type="CDD" id="cd11605">
    <property type="entry name" value="RWD_DRWD_ELF-like"/>
    <property type="match status" value="1"/>
</dbReference>
<dbReference type="GO" id="GO:0035591">
    <property type="term" value="F:signaling adaptor activity"/>
    <property type="evidence" value="ECO:0007669"/>
    <property type="project" value="TreeGrafter"/>
</dbReference>
<dbReference type="PROSITE" id="PS00678">
    <property type="entry name" value="WD_REPEATS_1"/>
    <property type="match status" value="2"/>
</dbReference>
<keyword evidence="2" id="KW-0677">Repeat</keyword>
<dbReference type="Proteomes" id="UP000241769">
    <property type="component" value="Unassembled WGS sequence"/>
</dbReference>
<organism evidence="6 7">
    <name type="scientific">Planoprotostelium fungivorum</name>
    <dbReference type="NCBI Taxonomy" id="1890364"/>
    <lineage>
        <taxon>Eukaryota</taxon>
        <taxon>Amoebozoa</taxon>
        <taxon>Evosea</taxon>
        <taxon>Variosea</taxon>
        <taxon>Cavosteliida</taxon>
        <taxon>Cavosteliaceae</taxon>
        <taxon>Planoprotostelium</taxon>
    </lineage>
</organism>
<gene>
    <name evidence="6" type="ORF">PROFUN_07965</name>
</gene>
<dbReference type="InterPro" id="IPR039456">
    <property type="entry name" value="WDR59_mRING-H2-C3H3C2"/>
</dbReference>
<dbReference type="InterPro" id="IPR001680">
    <property type="entry name" value="WD40_rpt"/>
</dbReference>
<name>A0A2P6NL69_9EUKA</name>
<dbReference type="InterPro" id="IPR016135">
    <property type="entry name" value="UBQ-conjugating_enzyme/RWD"/>
</dbReference>
<protein>
    <submittedName>
        <fullName evidence="6">WD repeat-containing protein 59-like</fullName>
    </submittedName>
</protein>
<dbReference type="GO" id="GO:0005774">
    <property type="term" value="C:vacuolar membrane"/>
    <property type="evidence" value="ECO:0007669"/>
    <property type="project" value="TreeGrafter"/>
</dbReference>
<dbReference type="InterPro" id="IPR006575">
    <property type="entry name" value="RWD_dom"/>
</dbReference>
<dbReference type="FunCoup" id="A0A2P6NL69">
    <property type="interactions" value="23"/>
</dbReference>
<evidence type="ECO:0000256" key="1">
    <source>
        <dbReference type="ARBA" id="ARBA00022574"/>
    </source>
</evidence>
<evidence type="ECO:0000256" key="2">
    <source>
        <dbReference type="ARBA" id="ARBA00022737"/>
    </source>
</evidence>
<dbReference type="PROSITE" id="PS50082">
    <property type="entry name" value="WD_REPEATS_2"/>
    <property type="match status" value="1"/>
</dbReference>
<feature type="domain" description="RWD" evidence="5">
    <location>
        <begin position="387"/>
        <end position="489"/>
    </location>
</feature>
<evidence type="ECO:0000313" key="6">
    <source>
        <dbReference type="EMBL" id="PRP84715.1"/>
    </source>
</evidence>
<dbReference type="PANTHER" id="PTHR46170:SF1">
    <property type="entry name" value="GATOR COMPLEX PROTEIN WDR59"/>
    <property type="match status" value="1"/>
</dbReference>
<dbReference type="GO" id="GO:1904263">
    <property type="term" value="P:positive regulation of TORC1 signaling"/>
    <property type="evidence" value="ECO:0007669"/>
    <property type="project" value="TreeGrafter"/>
</dbReference>
<dbReference type="STRING" id="1890364.A0A2P6NL69"/>
<evidence type="ECO:0000256" key="3">
    <source>
        <dbReference type="ARBA" id="ARBA00038452"/>
    </source>
</evidence>
<dbReference type="EMBL" id="MDYQ01000058">
    <property type="protein sequence ID" value="PRP84715.1"/>
    <property type="molecule type" value="Genomic_DNA"/>
</dbReference>
<dbReference type="Pfam" id="PF05773">
    <property type="entry name" value="RWD"/>
    <property type="match status" value="1"/>
</dbReference>
<accession>A0A2P6NL69</accession>
<evidence type="ECO:0000313" key="7">
    <source>
        <dbReference type="Proteomes" id="UP000241769"/>
    </source>
</evidence>
<evidence type="ECO:0000256" key="4">
    <source>
        <dbReference type="PROSITE-ProRule" id="PRU00221"/>
    </source>
</evidence>
<dbReference type="Pfam" id="PF00400">
    <property type="entry name" value="WD40"/>
    <property type="match status" value="1"/>
</dbReference>
<comment type="caution">
    <text evidence="6">The sequence shown here is derived from an EMBL/GenBank/DDBJ whole genome shotgun (WGS) entry which is preliminary data.</text>
</comment>
<dbReference type="InterPro" id="IPR049567">
    <property type="entry name" value="WDR59-like"/>
</dbReference>
<dbReference type="AlphaFoldDB" id="A0A2P6NL69"/>
<dbReference type="GO" id="GO:0034198">
    <property type="term" value="P:cellular response to amino acid starvation"/>
    <property type="evidence" value="ECO:0007669"/>
    <property type="project" value="TreeGrafter"/>
</dbReference>
<dbReference type="InterPro" id="IPR019775">
    <property type="entry name" value="WD40_repeat_CS"/>
</dbReference>
<keyword evidence="1 4" id="KW-0853">WD repeat</keyword>
<dbReference type="InterPro" id="IPR015943">
    <property type="entry name" value="WD40/YVTN_repeat-like_dom_sf"/>
</dbReference>
<dbReference type="InParanoid" id="A0A2P6NL69"/>